<dbReference type="EMBL" id="JANBVB010000712">
    <property type="protein sequence ID" value="KAJ2892534.1"/>
    <property type="molecule type" value="Genomic_DNA"/>
</dbReference>
<evidence type="ECO:0000313" key="2">
    <source>
        <dbReference type="Proteomes" id="UP001139981"/>
    </source>
</evidence>
<protein>
    <submittedName>
        <fullName evidence="1">Activating signal cointegrator 1 complex subunit</fullName>
    </submittedName>
</protein>
<comment type="caution">
    <text evidence="1">The sequence shown here is derived from an EMBL/GenBank/DDBJ whole genome shotgun (WGS) entry which is preliminary data.</text>
</comment>
<organism evidence="1 2">
    <name type="scientific">Coemansia aciculifera</name>
    <dbReference type="NCBI Taxonomy" id="417176"/>
    <lineage>
        <taxon>Eukaryota</taxon>
        <taxon>Fungi</taxon>
        <taxon>Fungi incertae sedis</taxon>
        <taxon>Zoopagomycota</taxon>
        <taxon>Kickxellomycotina</taxon>
        <taxon>Kickxellomycetes</taxon>
        <taxon>Kickxellales</taxon>
        <taxon>Kickxellaceae</taxon>
        <taxon>Coemansia</taxon>
    </lineage>
</organism>
<proteinExistence type="predicted"/>
<sequence>MPVAQELFKFIIGVKGATIKRIQSETKARIIVRDTIEIVGSAEEVSAATQQIQQIVDARTQNSPYTHFLSLPISDVGVQQRVGEFQNTILSEFLPDVNSSSLIDTAKLHITICMLRLSNDEEIAEAVKLLQSLQAEVDDILCGQPLVIKLGGLAVMEADQERARVIYTGAYDSGAEGDDRLVQVCNVVRGVFDKAGFIDEKRELRIHVTVLKSSTRLRFNATQLLNSHEDLSLGTCHIGCIEIARRFRYTESGAYDNDGSLPLP</sequence>
<accession>A0ACC1M1C3</accession>
<name>A0ACC1M1C3_9FUNG</name>
<dbReference type="Proteomes" id="UP001139981">
    <property type="component" value="Unassembled WGS sequence"/>
</dbReference>
<keyword evidence="2" id="KW-1185">Reference proteome</keyword>
<gene>
    <name evidence="1" type="primary">ASCC1</name>
    <name evidence="1" type="ORF">IWW38_003184</name>
</gene>
<evidence type="ECO:0000313" key="1">
    <source>
        <dbReference type="EMBL" id="KAJ2892534.1"/>
    </source>
</evidence>
<reference evidence="1" key="1">
    <citation type="submission" date="2022-07" db="EMBL/GenBank/DDBJ databases">
        <title>Phylogenomic reconstructions and comparative analyses of Kickxellomycotina fungi.</title>
        <authorList>
            <person name="Reynolds N.K."/>
            <person name="Stajich J.E."/>
            <person name="Barry K."/>
            <person name="Grigoriev I.V."/>
            <person name="Crous P."/>
            <person name="Smith M.E."/>
        </authorList>
    </citation>
    <scope>NUCLEOTIDE SEQUENCE</scope>
    <source>
        <strain evidence="1">CBS 190363</strain>
    </source>
</reference>